<dbReference type="SUPFAM" id="SSF52283">
    <property type="entry name" value="Formate/glycerate dehydrogenase catalytic domain-like"/>
    <property type="match status" value="1"/>
</dbReference>
<dbReference type="EC" id="1.1.1.28" evidence="7"/>
<dbReference type="InterPro" id="IPR006139">
    <property type="entry name" value="D-isomer_2_OHA_DH_cat_dom"/>
</dbReference>
<name>A0A517PHV5_9PLAN</name>
<protein>
    <submittedName>
        <fullName evidence="7">D-lactate dehydrogenase</fullName>
        <ecNumber evidence="7">1.1.1.28</ecNumber>
    </submittedName>
</protein>
<dbReference type="AlphaFoldDB" id="A0A517PHV5"/>
<reference evidence="7 8" key="1">
    <citation type="submission" date="2019-02" db="EMBL/GenBank/DDBJ databases">
        <title>Deep-cultivation of Planctomycetes and their phenomic and genomic characterization uncovers novel biology.</title>
        <authorList>
            <person name="Wiegand S."/>
            <person name="Jogler M."/>
            <person name="Boedeker C."/>
            <person name="Pinto D."/>
            <person name="Vollmers J."/>
            <person name="Rivas-Marin E."/>
            <person name="Kohn T."/>
            <person name="Peeters S.H."/>
            <person name="Heuer A."/>
            <person name="Rast P."/>
            <person name="Oberbeckmann S."/>
            <person name="Bunk B."/>
            <person name="Jeske O."/>
            <person name="Meyerdierks A."/>
            <person name="Storesund J.E."/>
            <person name="Kallscheuer N."/>
            <person name="Luecker S."/>
            <person name="Lage O.M."/>
            <person name="Pohl T."/>
            <person name="Merkel B.J."/>
            <person name="Hornburger P."/>
            <person name="Mueller R.-W."/>
            <person name="Bruemmer F."/>
            <person name="Labrenz M."/>
            <person name="Spormann A.M."/>
            <person name="Op den Camp H."/>
            <person name="Overmann J."/>
            <person name="Amann R."/>
            <person name="Jetten M.S.M."/>
            <person name="Mascher T."/>
            <person name="Medema M.H."/>
            <person name="Devos D.P."/>
            <person name="Kaster A.-K."/>
            <person name="Ovreas L."/>
            <person name="Rohde M."/>
            <person name="Galperin M.Y."/>
            <person name="Jogler C."/>
        </authorList>
    </citation>
    <scope>NUCLEOTIDE SEQUENCE [LARGE SCALE GENOMIC DNA]</scope>
    <source>
        <strain evidence="7 8">HG66A1</strain>
    </source>
</reference>
<dbReference type="InterPro" id="IPR036291">
    <property type="entry name" value="NAD(P)-bd_dom_sf"/>
</dbReference>
<evidence type="ECO:0000256" key="4">
    <source>
        <dbReference type="RuleBase" id="RU003719"/>
    </source>
</evidence>
<dbReference type="Pfam" id="PF00389">
    <property type="entry name" value="2-Hacid_dh"/>
    <property type="match status" value="1"/>
</dbReference>
<dbReference type="InterPro" id="IPR006140">
    <property type="entry name" value="D-isomer_DH_NAD-bd"/>
</dbReference>
<evidence type="ECO:0000259" key="6">
    <source>
        <dbReference type="Pfam" id="PF02826"/>
    </source>
</evidence>
<dbReference type="PROSITE" id="PS00065">
    <property type="entry name" value="D_2_HYDROXYACID_DH_1"/>
    <property type="match status" value="1"/>
</dbReference>
<evidence type="ECO:0000256" key="1">
    <source>
        <dbReference type="ARBA" id="ARBA00005854"/>
    </source>
</evidence>
<evidence type="ECO:0000313" key="7">
    <source>
        <dbReference type="EMBL" id="QDT18968.1"/>
    </source>
</evidence>
<dbReference type="Pfam" id="PF02826">
    <property type="entry name" value="2-Hacid_dh_C"/>
    <property type="match status" value="1"/>
</dbReference>
<keyword evidence="3" id="KW-0520">NAD</keyword>
<evidence type="ECO:0000256" key="2">
    <source>
        <dbReference type="ARBA" id="ARBA00023002"/>
    </source>
</evidence>
<dbReference type="OrthoDB" id="277029at2"/>
<organism evidence="7 8">
    <name type="scientific">Gimesia chilikensis</name>
    <dbReference type="NCBI Taxonomy" id="2605989"/>
    <lineage>
        <taxon>Bacteria</taxon>
        <taxon>Pseudomonadati</taxon>
        <taxon>Planctomycetota</taxon>
        <taxon>Planctomycetia</taxon>
        <taxon>Planctomycetales</taxon>
        <taxon>Planctomycetaceae</taxon>
        <taxon>Gimesia</taxon>
    </lineage>
</organism>
<evidence type="ECO:0000256" key="3">
    <source>
        <dbReference type="ARBA" id="ARBA00023027"/>
    </source>
</evidence>
<dbReference type="GO" id="GO:0008720">
    <property type="term" value="F:D-lactate dehydrogenase (NAD+) activity"/>
    <property type="evidence" value="ECO:0007669"/>
    <property type="project" value="UniProtKB-EC"/>
</dbReference>
<gene>
    <name evidence="7" type="primary">ldhA</name>
    <name evidence="7" type="ORF">HG66A1_07310</name>
</gene>
<dbReference type="CDD" id="cd12183">
    <property type="entry name" value="LDH_like_2"/>
    <property type="match status" value="1"/>
</dbReference>
<dbReference type="PANTHER" id="PTHR43026">
    <property type="entry name" value="2-HYDROXYACID DEHYDROGENASE HOMOLOG 1-RELATED"/>
    <property type="match status" value="1"/>
</dbReference>
<evidence type="ECO:0000259" key="5">
    <source>
        <dbReference type="Pfam" id="PF00389"/>
    </source>
</evidence>
<dbReference type="Proteomes" id="UP000320421">
    <property type="component" value="Chromosome"/>
</dbReference>
<dbReference type="SUPFAM" id="SSF51735">
    <property type="entry name" value="NAD(P)-binding Rossmann-fold domains"/>
    <property type="match status" value="1"/>
</dbReference>
<dbReference type="InterPro" id="IPR029753">
    <property type="entry name" value="D-isomer_DH_CS"/>
</dbReference>
<dbReference type="PROSITE" id="PS00671">
    <property type="entry name" value="D_2_HYDROXYACID_DH_3"/>
    <property type="match status" value="1"/>
</dbReference>
<dbReference type="InterPro" id="IPR058205">
    <property type="entry name" value="D-LDH-like"/>
</dbReference>
<feature type="domain" description="D-isomer specific 2-hydroxyacid dehydrogenase catalytic" evidence="5">
    <location>
        <begin position="55"/>
        <end position="376"/>
    </location>
</feature>
<feature type="domain" description="D-isomer specific 2-hydroxyacid dehydrogenase NAD-binding" evidence="6">
    <location>
        <begin position="161"/>
        <end position="349"/>
    </location>
</feature>
<dbReference type="Gene3D" id="3.40.50.720">
    <property type="entry name" value="NAD(P)-binding Rossmann-like Domain"/>
    <property type="match status" value="2"/>
</dbReference>
<dbReference type="PROSITE" id="PS00670">
    <property type="entry name" value="D_2_HYDROXYACID_DH_2"/>
    <property type="match status" value="1"/>
</dbReference>
<accession>A0A517PHV5</accession>
<proteinExistence type="inferred from homology"/>
<sequence length="384" mass="42306">MSAVTDRNDRERLEDFIAQLQSQSGLNPLKYERMLAELHATQPLDGHDAEGRRQIAFFDAKQYDLHSFSARNDDSFQLIAIESPLNEQTASAAAGCKVVCIFVNDEAHESVIARLAELGVELIALRCAGFNNVDLEACRKYGISVVRVPAYSPHAVAEHTVALMLMLNRHLHQAYLRNRAGAFILDGLTGFDMHGKTVGVIGTGKIGQCVVEILTGFGCRVLAYDVQENPEVASLPQTKYVDLDELLSQSDVITLHVPLFEETYHLINQETIARMKPGVMLINTSRGGLVETVSLIDGLKTGQIGYAGLDVYEEEAGIFFHDISNQVLDDDVLARLMTFNNVVITSHQAFLTNEALDNIAETTYANIDEFFAGKRGAELTHHVG</sequence>
<evidence type="ECO:0000313" key="8">
    <source>
        <dbReference type="Proteomes" id="UP000320421"/>
    </source>
</evidence>
<dbReference type="GO" id="GO:0051287">
    <property type="term" value="F:NAD binding"/>
    <property type="evidence" value="ECO:0007669"/>
    <property type="project" value="InterPro"/>
</dbReference>
<comment type="similarity">
    <text evidence="1 4">Belongs to the D-isomer specific 2-hydroxyacid dehydrogenase family.</text>
</comment>
<dbReference type="InterPro" id="IPR029752">
    <property type="entry name" value="D-isomer_DH_CS1"/>
</dbReference>
<keyword evidence="8" id="KW-1185">Reference proteome</keyword>
<dbReference type="PANTHER" id="PTHR43026:SF1">
    <property type="entry name" value="2-HYDROXYACID DEHYDROGENASE HOMOLOG 1-RELATED"/>
    <property type="match status" value="1"/>
</dbReference>
<dbReference type="EMBL" id="CP036266">
    <property type="protein sequence ID" value="QDT18968.1"/>
    <property type="molecule type" value="Genomic_DNA"/>
</dbReference>
<keyword evidence="2 4" id="KW-0560">Oxidoreductase</keyword>